<reference evidence="3 4" key="1">
    <citation type="submission" date="2018-08" db="EMBL/GenBank/DDBJ databases">
        <title>Genome and evolution of the arbuscular mycorrhizal fungus Diversispora epigaea (formerly Glomus versiforme) and its bacterial endosymbionts.</title>
        <authorList>
            <person name="Sun X."/>
            <person name="Fei Z."/>
            <person name="Harrison M."/>
        </authorList>
    </citation>
    <scope>NUCLEOTIDE SEQUENCE [LARGE SCALE GENOMIC DNA]</scope>
    <source>
        <strain evidence="3 4">IT104</strain>
    </source>
</reference>
<evidence type="ECO:0000256" key="1">
    <source>
        <dbReference type="SAM" id="MobiDB-lite"/>
    </source>
</evidence>
<keyword evidence="2" id="KW-0472">Membrane</keyword>
<gene>
    <name evidence="3" type="ORF">Glove_58g27</name>
</gene>
<keyword evidence="2" id="KW-0812">Transmembrane</keyword>
<evidence type="ECO:0000313" key="3">
    <source>
        <dbReference type="EMBL" id="RHZ85896.1"/>
    </source>
</evidence>
<comment type="caution">
    <text evidence="3">The sequence shown here is derived from an EMBL/GenBank/DDBJ whole genome shotgun (WGS) entry which is preliminary data.</text>
</comment>
<proteinExistence type="predicted"/>
<protein>
    <submittedName>
        <fullName evidence="3">Uncharacterized protein</fullName>
    </submittedName>
</protein>
<feature type="transmembrane region" description="Helical" evidence="2">
    <location>
        <begin position="31"/>
        <end position="53"/>
    </location>
</feature>
<keyword evidence="4" id="KW-1185">Reference proteome</keyword>
<organism evidence="3 4">
    <name type="scientific">Diversispora epigaea</name>
    <dbReference type="NCBI Taxonomy" id="1348612"/>
    <lineage>
        <taxon>Eukaryota</taxon>
        <taxon>Fungi</taxon>
        <taxon>Fungi incertae sedis</taxon>
        <taxon>Mucoromycota</taxon>
        <taxon>Glomeromycotina</taxon>
        <taxon>Glomeromycetes</taxon>
        <taxon>Diversisporales</taxon>
        <taxon>Diversisporaceae</taxon>
        <taxon>Diversispora</taxon>
    </lineage>
</organism>
<accession>A0A397JIU0</accession>
<feature type="region of interest" description="Disordered" evidence="1">
    <location>
        <begin position="1"/>
        <end position="20"/>
    </location>
</feature>
<dbReference type="EMBL" id="PQFF01000055">
    <property type="protein sequence ID" value="RHZ85896.1"/>
    <property type="molecule type" value="Genomic_DNA"/>
</dbReference>
<dbReference type="Proteomes" id="UP000266861">
    <property type="component" value="Unassembled WGS sequence"/>
</dbReference>
<evidence type="ECO:0000313" key="4">
    <source>
        <dbReference type="Proteomes" id="UP000266861"/>
    </source>
</evidence>
<name>A0A397JIU0_9GLOM</name>
<dbReference type="AlphaFoldDB" id="A0A397JIU0"/>
<sequence length="81" mass="8835">MSSIQYGRHLAQKEDTPVSQDNLKVTKRAPVTTIILSTAGLAGGSVFAVNLSIKEAVGRSSILHIWIFKNPNERTKKGMNL</sequence>
<dbReference type="OrthoDB" id="2485384at2759"/>
<evidence type="ECO:0000256" key="2">
    <source>
        <dbReference type="SAM" id="Phobius"/>
    </source>
</evidence>
<keyword evidence="2" id="KW-1133">Transmembrane helix</keyword>